<reference key="1">
    <citation type="submission" date="2019-01" db="UniProtKB">
        <authorList>
            <consortium name="RefSeq"/>
        </authorList>
    </citation>
    <scope>IDENTIFICATION</scope>
</reference>
<keyword evidence="2" id="KW-1185">Reference proteome</keyword>
<name>A0A3Q7QFM5_CALUR</name>
<dbReference type="InParanoid" id="A0A3Q7QFM5"/>
<organism evidence="2 3">
    <name type="scientific">Callorhinus ursinus</name>
    <name type="common">Northern fur seal</name>
    <dbReference type="NCBI Taxonomy" id="34884"/>
    <lineage>
        <taxon>Eukaryota</taxon>
        <taxon>Metazoa</taxon>
        <taxon>Chordata</taxon>
        <taxon>Craniata</taxon>
        <taxon>Vertebrata</taxon>
        <taxon>Euteleostomi</taxon>
        <taxon>Mammalia</taxon>
        <taxon>Eutheria</taxon>
        <taxon>Laurasiatheria</taxon>
        <taxon>Carnivora</taxon>
        <taxon>Caniformia</taxon>
        <taxon>Pinnipedia</taxon>
        <taxon>Otariidae</taxon>
        <taxon>Callorhinus</taxon>
    </lineage>
</organism>
<proteinExistence type="predicted"/>
<evidence type="ECO:0000256" key="1">
    <source>
        <dbReference type="SAM" id="MobiDB-lite"/>
    </source>
</evidence>
<protein>
    <submittedName>
        <fullName evidence="3">Uncharacterized protein LOC112823431</fullName>
    </submittedName>
</protein>
<evidence type="ECO:0000313" key="3">
    <source>
        <dbReference type="RefSeq" id="XP_025726981.1"/>
    </source>
</evidence>
<sequence length="314" mass="33641">MKGREQQLAFSGEDEQAPRVCTQALPRGPEAHRQPGCSQGRPQHPGCAPHVCSFTTALKSGLGYPEGAAPTWAGCGGCGSPRGQGRRGKWSVHAPCGWMIKKFARGVLWGSLCHVTTRYSEQRQQFGNGVLQTYWGALNSCPVTHPQRRLTSGFCIVFLLVKQALPSPCTGSEAGLFPGNKGAQRPPAPHWGLPTPPCWGYWSYFKGGGDSTAHLDALGGSLSLWKARGANLPLPWCPAAVGPFLPGSASGAQPPASWSTSCSRPNHQHNHPPHSSKVHTATSKHLRDGTAMLPYRYKKSQGAWPKILEASRSA</sequence>
<evidence type="ECO:0000313" key="2">
    <source>
        <dbReference type="Proteomes" id="UP000286641"/>
    </source>
</evidence>
<dbReference type="Proteomes" id="UP000286641">
    <property type="component" value="Unplaced"/>
</dbReference>
<dbReference type="AlphaFoldDB" id="A0A3Q7QFM5"/>
<reference evidence="3" key="2">
    <citation type="submission" date="2025-08" db="UniProtKB">
        <authorList>
            <consortium name="RefSeq"/>
        </authorList>
    </citation>
    <scope>IDENTIFICATION</scope>
    <source>
        <tissue evidence="3">Blood</tissue>
    </source>
</reference>
<feature type="compositionally biased region" description="Basic residues" evidence="1">
    <location>
        <begin position="266"/>
        <end position="277"/>
    </location>
</feature>
<feature type="region of interest" description="Disordered" evidence="1">
    <location>
        <begin position="1"/>
        <end position="20"/>
    </location>
</feature>
<dbReference type="RefSeq" id="XP_025726981.1">
    <property type="nucleotide sequence ID" value="XM_025871196.1"/>
</dbReference>
<accession>A0A3Q7QFM5</accession>
<gene>
    <name evidence="3" type="primary">LOC112823431</name>
</gene>
<feature type="region of interest" description="Disordered" evidence="1">
    <location>
        <begin position="248"/>
        <end position="285"/>
    </location>
</feature>